<reference evidence="13" key="1">
    <citation type="submission" date="2016-10" db="EMBL/GenBank/DDBJ databases">
        <authorList>
            <person name="Varghese N."/>
            <person name="Submissions S."/>
        </authorList>
    </citation>
    <scope>NUCLEOTIDE SEQUENCE [LARGE SCALE GENOMIC DNA]</scope>
    <source>
        <strain evidence="13">DSM 16108</strain>
    </source>
</reference>
<dbReference type="InterPro" id="IPR036097">
    <property type="entry name" value="HisK_dim/P_sf"/>
</dbReference>
<dbReference type="Proteomes" id="UP000199589">
    <property type="component" value="Unassembled WGS sequence"/>
</dbReference>
<dbReference type="InterPro" id="IPR005467">
    <property type="entry name" value="His_kinase_dom"/>
</dbReference>
<dbReference type="InterPro" id="IPR004358">
    <property type="entry name" value="Sig_transdc_His_kin-like_C"/>
</dbReference>
<dbReference type="GO" id="GO:0030295">
    <property type="term" value="F:protein kinase activator activity"/>
    <property type="evidence" value="ECO:0007669"/>
    <property type="project" value="TreeGrafter"/>
</dbReference>
<keyword evidence="9" id="KW-1133">Transmembrane helix</keyword>
<dbReference type="Pfam" id="PF00512">
    <property type="entry name" value="HisKA"/>
    <property type="match status" value="1"/>
</dbReference>
<dbReference type="Gene3D" id="3.30.450.20">
    <property type="entry name" value="PAS domain"/>
    <property type="match status" value="1"/>
</dbReference>
<evidence type="ECO:0000256" key="7">
    <source>
        <dbReference type="ARBA" id="ARBA00023012"/>
    </source>
</evidence>
<dbReference type="CDD" id="cd00075">
    <property type="entry name" value="HATPase"/>
    <property type="match status" value="1"/>
</dbReference>
<dbReference type="Pfam" id="PF02518">
    <property type="entry name" value="HATPase_c"/>
    <property type="match status" value="1"/>
</dbReference>
<keyword evidence="5" id="KW-0808">Transferase</keyword>
<dbReference type="SMART" id="SM00304">
    <property type="entry name" value="HAMP"/>
    <property type="match status" value="1"/>
</dbReference>
<dbReference type="SMART" id="SM00388">
    <property type="entry name" value="HisKA"/>
    <property type="match status" value="1"/>
</dbReference>
<feature type="transmembrane region" description="Helical" evidence="9">
    <location>
        <begin position="170"/>
        <end position="191"/>
    </location>
</feature>
<dbReference type="PANTHER" id="PTHR42878">
    <property type="entry name" value="TWO-COMPONENT HISTIDINE KINASE"/>
    <property type="match status" value="1"/>
</dbReference>
<evidence type="ECO:0000256" key="5">
    <source>
        <dbReference type="ARBA" id="ARBA00022679"/>
    </source>
</evidence>
<dbReference type="InterPro" id="IPR036890">
    <property type="entry name" value="HATPase_C_sf"/>
</dbReference>
<name>A0A1I3VPR8_9LACT</name>
<protein>
    <recommendedName>
        <fullName evidence="3">histidine kinase</fullName>
        <ecNumber evidence="3">2.7.13.3</ecNumber>
    </recommendedName>
</protein>
<keyword evidence="7" id="KW-0902">Two-component regulatory system</keyword>
<evidence type="ECO:0000256" key="4">
    <source>
        <dbReference type="ARBA" id="ARBA00022553"/>
    </source>
</evidence>
<dbReference type="EMBL" id="FOSJ01000004">
    <property type="protein sequence ID" value="SFJ97388.1"/>
    <property type="molecule type" value="Genomic_DNA"/>
</dbReference>
<dbReference type="InterPro" id="IPR003661">
    <property type="entry name" value="HisK_dim/P_dom"/>
</dbReference>
<dbReference type="PROSITE" id="PS50109">
    <property type="entry name" value="HIS_KIN"/>
    <property type="match status" value="1"/>
</dbReference>
<dbReference type="GO" id="GO:0007234">
    <property type="term" value="P:osmosensory signaling via phosphorelay pathway"/>
    <property type="evidence" value="ECO:0007669"/>
    <property type="project" value="TreeGrafter"/>
</dbReference>
<feature type="domain" description="HAMP" evidence="11">
    <location>
        <begin position="194"/>
        <end position="246"/>
    </location>
</feature>
<dbReference type="FunFam" id="3.30.565.10:FF:000006">
    <property type="entry name" value="Sensor histidine kinase WalK"/>
    <property type="match status" value="1"/>
</dbReference>
<dbReference type="InterPro" id="IPR003660">
    <property type="entry name" value="HAMP_dom"/>
</dbReference>
<organism evidence="12 13">
    <name type="scientific">Marinilactibacillus piezotolerans</name>
    <dbReference type="NCBI Taxonomy" id="258723"/>
    <lineage>
        <taxon>Bacteria</taxon>
        <taxon>Bacillati</taxon>
        <taxon>Bacillota</taxon>
        <taxon>Bacilli</taxon>
        <taxon>Lactobacillales</taxon>
        <taxon>Carnobacteriaceae</taxon>
        <taxon>Marinilactibacillus</taxon>
    </lineage>
</organism>
<evidence type="ECO:0000256" key="9">
    <source>
        <dbReference type="SAM" id="Phobius"/>
    </source>
</evidence>
<dbReference type="Gene3D" id="1.10.287.130">
    <property type="match status" value="1"/>
</dbReference>
<dbReference type="GO" id="GO:0000156">
    <property type="term" value="F:phosphorelay response regulator activity"/>
    <property type="evidence" value="ECO:0007669"/>
    <property type="project" value="TreeGrafter"/>
</dbReference>
<dbReference type="OrthoDB" id="9813151at2"/>
<keyword evidence="9" id="KW-0812">Transmembrane</keyword>
<dbReference type="AlphaFoldDB" id="A0A1I3VPR8"/>
<evidence type="ECO:0000259" key="11">
    <source>
        <dbReference type="PROSITE" id="PS50885"/>
    </source>
</evidence>
<dbReference type="SUPFAM" id="SSF158472">
    <property type="entry name" value="HAMP domain-like"/>
    <property type="match status" value="1"/>
</dbReference>
<accession>A0A1I3VPR8</accession>
<dbReference type="PROSITE" id="PS50885">
    <property type="entry name" value="HAMP"/>
    <property type="match status" value="1"/>
</dbReference>
<dbReference type="PRINTS" id="PR00344">
    <property type="entry name" value="BCTRLSENSOR"/>
</dbReference>
<dbReference type="CDD" id="cd06225">
    <property type="entry name" value="HAMP"/>
    <property type="match status" value="1"/>
</dbReference>
<comment type="subcellular location">
    <subcellularLocation>
        <location evidence="2">Membrane</location>
    </subcellularLocation>
</comment>
<evidence type="ECO:0000313" key="13">
    <source>
        <dbReference type="Proteomes" id="UP000199589"/>
    </source>
</evidence>
<dbReference type="CDD" id="cd00082">
    <property type="entry name" value="HisKA"/>
    <property type="match status" value="1"/>
</dbReference>
<feature type="domain" description="Histidine kinase" evidence="10">
    <location>
        <begin position="371"/>
        <end position="598"/>
    </location>
</feature>
<comment type="catalytic activity">
    <reaction evidence="1">
        <text>ATP + protein L-histidine = ADP + protein N-phospho-L-histidine.</text>
        <dbReference type="EC" id="2.7.13.3"/>
    </reaction>
</comment>
<dbReference type="GO" id="GO:0000155">
    <property type="term" value="F:phosphorelay sensor kinase activity"/>
    <property type="evidence" value="ECO:0007669"/>
    <property type="project" value="InterPro"/>
</dbReference>
<dbReference type="SUPFAM" id="SSF55874">
    <property type="entry name" value="ATPase domain of HSP90 chaperone/DNA topoisomerase II/histidine kinase"/>
    <property type="match status" value="1"/>
</dbReference>
<sequence length="608" mass="69934">MKLNIVAIRIWLTTSGLILLSLVATSLFYTHFYSEEIKDNYINDYETFILNVGGLSESDPAFIFNYLKEANVIHSKINFALRTEDQYTDDQGEWDVEFSESVYQKIMDNPDLRTDLKASDEIHIRSDLSPGHQSKIPYIFHIEHINFNGENYALYAYVDLSFISNIEKMVSIAIIVLILFNIFLSYIYYLYLRRNLSEPINAMTNIAFDYARDDFSHQLPVSGRDDLSELAMAMNKMGHSLETNRTVVRQEKELLSHIMTSIDTGILYYDSDQTLILSNPAGDLFLTHYQVEKGNFSEKDNYVDIENNLKEAVETKKYSQFHIEMVEFYYEVTIMPLIEEDTLDIRGILVSTKDLTHEHRLDKMRVDFISNISHELRTPLVMVQGYSEAIIDDIAETIDEKKEMAQIISDESQRMNRMVNEMLDLSRMEAGFIEIEKDPINLNHYLNTLIARFKKMASEVSVNLELDLPEDDIVLPIDKDKMDQVFVNLINNAIRHTGMTEKESKKVTLSLFEDSNLEEIIMQVRDTGTGIPKEDIPYIFDRFFKADKSRKNYSDNASGTGIGLSVVQSIVEAHGGRLSVESNLGSGSTFIIHLPIDQEENLDQLNND</sequence>
<keyword evidence="4" id="KW-0597">Phosphoprotein</keyword>
<dbReference type="EC" id="2.7.13.3" evidence="3"/>
<dbReference type="RefSeq" id="WP_091895804.1">
    <property type="nucleotide sequence ID" value="NZ_FOSJ01000004.1"/>
</dbReference>
<dbReference type="SMART" id="SM00387">
    <property type="entry name" value="HATPase_c"/>
    <property type="match status" value="1"/>
</dbReference>
<dbReference type="InterPro" id="IPR050351">
    <property type="entry name" value="BphY/WalK/GraS-like"/>
</dbReference>
<dbReference type="PANTHER" id="PTHR42878:SF3">
    <property type="entry name" value="HISTIDINE PROTEIN KINASE SAES"/>
    <property type="match status" value="1"/>
</dbReference>
<evidence type="ECO:0000256" key="3">
    <source>
        <dbReference type="ARBA" id="ARBA00012438"/>
    </source>
</evidence>
<keyword evidence="13" id="KW-1185">Reference proteome</keyword>
<evidence type="ECO:0000313" key="12">
    <source>
        <dbReference type="EMBL" id="SFJ97388.1"/>
    </source>
</evidence>
<dbReference type="InterPro" id="IPR003594">
    <property type="entry name" value="HATPase_dom"/>
</dbReference>
<dbReference type="SUPFAM" id="SSF47384">
    <property type="entry name" value="Homodimeric domain of signal transducing histidine kinase"/>
    <property type="match status" value="1"/>
</dbReference>
<proteinExistence type="predicted"/>
<evidence type="ECO:0000256" key="2">
    <source>
        <dbReference type="ARBA" id="ARBA00004370"/>
    </source>
</evidence>
<feature type="transmembrane region" description="Helical" evidence="9">
    <location>
        <begin position="6"/>
        <end position="29"/>
    </location>
</feature>
<dbReference type="Gene3D" id="1.10.8.500">
    <property type="entry name" value="HAMP domain in histidine kinase"/>
    <property type="match status" value="1"/>
</dbReference>
<dbReference type="FunFam" id="1.10.287.130:FF:000001">
    <property type="entry name" value="Two-component sensor histidine kinase"/>
    <property type="match status" value="1"/>
</dbReference>
<evidence type="ECO:0000256" key="8">
    <source>
        <dbReference type="ARBA" id="ARBA00023136"/>
    </source>
</evidence>
<dbReference type="GO" id="GO:0016020">
    <property type="term" value="C:membrane"/>
    <property type="evidence" value="ECO:0007669"/>
    <property type="project" value="UniProtKB-SubCell"/>
</dbReference>
<keyword evidence="8 9" id="KW-0472">Membrane</keyword>
<evidence type="ECO:0000256" key="1">
    <source>
        <dbReference type="ARBA" id="ARBA00000085"/>
    </source>
</evidence>
<evidence type="ECO:0000259" key="10">
    <source>
        <dbReference type="PROSITE" id="PS50109"/>
    </source>
</evidence>
<evidence type="ECO:0000256" key="6">
    <source>
        <dbReference type="ARBA" id="ARBA00022777"/>
    </source>
</evidence>
<dbReference type="Pfam" id="PF00672">
    <property type="entry name" value="HAMP"/>
    <property type="match status" value="1"/>
</dbReference>
<keyword evidence="6 12" id="KW-0418">Kinase</keyword>
<dbReference type="STRING" id="258723.GCA_900169305_00262"/>
<gene>
    <name evidence="12" type="ORF">SAMN04488569_100466</name>
</gene>
<dbReference type="Gene3D" id="3.30.565.10">
    <property type="entry name" value="Histidine kinase-like ATPase, C-terminal domain"/>
    <property type="match status" value="1"/>
</dbReference>